<dbReference type="AlphaFoldDB" id="A0A1T4N5P7"/>
<accession>A0A1T4N5P7</accession>
<sequence>MLDRYKVSAQVDSAKFGKGELIAYLDHEDFVKYANLSDQDKLAFLKEHGAQLQVDLADLKESDITDYQVNRNDQELTTVRSEPVTKTQSIRKMRMNINGQDTGWVDVTEENEAQYNEMMNQFNEMHKSFNERFNKIFGDDFFKPLVLNHNQRFIDSN</sequence>
<dbReference type="EMBL" id="FUWO01000016">
    <property type="protein sequence ID" value="SJZ74188.1"/>
    <property type="molecule type" value="Genomic_DNA"/>
</dbReference>
<keyword evidence="2" id="KW-1185">Reference proteome</keyword>
<protein>
    <submittedName>
        <fullName evidence="1">Uncharacterized protein</fullName>
    </submittedName>
</protein>
<evidence type="ECO:0000313" key="2">
    <source>
        <dbReference type="Proteomes" id="UP000189941"/>
    </source>
</evidence>
<reference evidence="2" key="1">
    <citation type="submission" date="2017-02" db="EMBL/GenBank/DDBJ databases">
        <authorList>
            <person name="Varghese N."/>
            <person name="Submissions S."/>
        </authorList>
    </citation>
    <scope>NUCLEOTIDE SEQUENCE [LARGE SCALE GENOMIC DNA]</scope>
    <source>
        <strain evidence="2">DSM 15739</strain>
    </source>
</reference>
<dbReference type="Proteomes" id="UP000189941">
    <property type="component" value="Unassembled WGS sequence"/>
</dbReference>
<name>A0A1T4N5P7_9LACT</name>
<dbReference type="OrthoDB" id="2136369at2"/>
<organism evidence="1 2">
    <name type="scientific">Globicatella sulfidifaciens DSM 15739</name>
    <dbReference type="NCBI Taxonomy" id="1121925"/>
    <lineage>
        <taxon>Bacteria</taxon>
        <taxon>Bacillati</taxon>
        <taxon>Bacillota</taxon>
        <taxon>Bacilli</taxon>
        <taxon>Lactobacillales</taxon>
        <taxon>Aerococcaceae</taxon>
        <taxon>Globicatella</taxon>
    </lineage>
</organism>
<gene>
    <name evidence="1" type="ORF">SAMN02746011_01640</name>
</gene>
<proteinExistence type="predicted"/>
<dbReference type="RefSeq" id="WP_078756344.1">
    <property type="nucleotide sequence ID" value="NZ_FUWO01000016.1"/>
</dbReference>
<evidence type="ECO:0000313" key="1">
    <source>
        <dbReference type="EMBL" id="SJZ74188.1"/>
    </source>
</evidence>